<proteinExistence type="predicted"/>
<name>A0ABD3VK09_SINWO</name>
<dbReference type="EMBL" id="JBJQND010000011">
    <property type="protein sequence ID" value="KAL3861914.1"/>
    <property type="molecule type" value="Genomic_DNA"/>
</dbReference>
<keyword evidence="2" id="KW-1185">Reference proteome</keyword>
<gene>
    <name evidence="1" type="ORF">ACJMK2_007926</name>
</gene>
<sequence length="362" mass="41697">MESNGSIFPDSALQALIAHGINTQPKWTMENTTETVTMIFQWNLEEIAKKNKTNADIPKHIVIQKEVDSIETKLKTDTINNDSQKQLVIKKEQGACDEEKLVTEKYNADIPKQTVNKKQVDSEETKLMTDTVSKVSQKQLAMNKEQVAFDEEKLVTEQYNAISPKQTGVKKKVVSEDTMLVIENQHEKPVTTFLPKRAVNVLLALDLTLPNEWILTTPSNRTTLLLVWQKTASDRHQVVTESRRNNDVLLDSQSIPATSFLPKCTLQTLLERNLSLATDWNLKATETSTRLLLFWENTSKETPATDSVMKDNLACKKKQQAKEAEEQLKRHRLVQYSNYYENNRRWEPSVDNRFVYSNHYQW</sequence>
<dbReference type="Proteomes" id="UP001634394">
    <property type="component" value="Unassembled WGS sequence"/>
</dbReference>
<organism evidence="1 2">
    <name type="scientific">Sinanodonta woodiana</name>
    <name type="common">Chinese pond mussel</name>
    <name type="synonym">Anodonta woodiana</name>
    <dbReference type="NCBI Taxonomy" id="1069815"/>
    <lineage>
        <taxon>Eukaryota</taxon>
        <taxon>Metazoa</taxon>
        <taxon>Spiralia</taxon>
        <taxon>Lophotrochozoa</taxon>
        <taxon>Mollusca</taxon>
        <taxon>Bivalvia</taxon>
        <taxon>Autobranchia</taxon>
        <taxon>Heteroconchia</taxon>
        <taxon>Palaeoheterodonta</taxon>
        <taxon>Unionida</taxon>
        <taxon>Unionoidea</taxon>
        <taxon>Unionidae</taxon>
        <taxon>Unioninae</taxon>
        <taxon>Sinanodonta</taxon>
    </lineage>
</organism>
<accession>A0ABD3VK09</accession>
<comment type="caution">
    <text evidence="1">The sequence shown here is derived from an EMBL/GenBank/DDBJ whole genome shotgun (WGS) entry which is preliminary data.</text>
</comment>
<protein>
    <submittedName>
        <fullName evidence="1">Uncharacterized protein</fullName>
    </submittedName>
</protein>
<reference evidence="1 2" key="1">
    <citation type="submission" date="2024-11" db="EMBL/GenBank/DDBJ databases">
        <title>Chromosome-level genome assembly of the freshwater bivalve Anodonta woodiana.</title>
        <authorList>
            <person name="Chen X."/>
        </authorList>
    </citation>
    <scope>NUCLEOTIDE SEQUENCE [LARGE SCALE GENOMIC DNA]</scope>
    <source>
        <strain evidence="1">MN2024</strain>
        <tissue evidence="1">Gills</tissue>
    </source>
</reference>
<evidence type="ECO:0000313" key="2">
    <source>
        <dbReference type="Proteomes" id="UP001634394"/>
    </source>
</evidence>
<dbReference type="AlphaFoldDB" id="A0ABD3VK09"/>
<evidence type="ECO:0000313" key="1">
    <source>
        <dbReference type="EMBL" id="KAL3861914.1"/>
    </source>
</evidence>